<dbReference type="RefSeq" id="WP_260220352.1">
    <property type="nucleotide sequence ID" value="NZ_JAJAGO010000012.1"/>
</dbReference>
<evidence type="ECO:0000313" key="2">
    <source>
        <dbReference type="EMBL" id="MCT2593002.1"/>
    </source>
</evidence>
<gene>
    <name evidence="2" type="ORF">LHJ74_24330</name>
    <name evidence="3" type="ORF">LHJ74_28165</name>
</gene>
<sequence>MTSDYRPGVYLVDRRTHRVGRLMEANGSPYYLLRAPTGGREWECPPSAVRLATERERRAAGIAANGTVRPPPRELSAMARHAAGTGW</sequence>
<accession>A0ABT2JYM7</accession>
<protein>
    <recommendedName>
        <fullName evidence="5">Integrase</fullName>
    </recommendedName>
</protein>
<dbReference type="EMBL" id="JAJAGO010000012">
    <property type="protein sequence ID" value="MCT2593002.1"/>
    <property type="molecule type" value="Genomic_DNA"/>
</dbReference>
<keyword evidence="4" id="KW-1185">Reference proteome</keyword>
<reference evidence="2 4" key="1">
    <citation type="submission" date="2021-10" db="EMBL/GenBank/DDBJ databases">
        <title>Streptomyces gossypii sp. nov., isolated from soil collected from cotton field.</title>
        <authorList>
            <person name="Ge X."/>
            <person name="Chen X."/>
            <person name="Liu W."/>
        </authorList>
    </citation>
    <scope>NUCLEOTIDE SEQUENCE [LARGE SCALE GENOMIC DNA]</scope>
    <source>
        <strain evidence="2 4">N2-109</strain>
    </source>
</reference>
<feature type="region of interest" description="Disordered" evidence="1">
    <location>
        <begin position="60"/>
        <end position="87"/>
    </location>
</feature>
<evidence type="ECO:0000256" key="1">
    <source>
        <dbReference type="SAM" id="MobiDB-lite"/>
    </source>
</evidence>
<dbReference type="EMBL" id="JAJAGO010000015">
    <property type="protein sequence ID" value="MCT2593735.1"/>
    <property type="molecule type" value="Genomic_DNA"/>
</dbReference>
<evidence type="ECO:0008006" key="5">
    <source>
        <dbReference type="Google" id="ProtNLM"/>
    </source>
</evidence>
<proteinExistence type="predicted"/>
<comment type="caution">
    <text evidence="2">The sequence shown here is derived from an EMBL/GenBank/DDBJ whole genome shotgun (WGS) entry which is preliminary data.</text>
</comment>
<evidence type="ECO:0000313" key="3">
    <source>
        <dbReference type="EMBL" id="MCT2593735.1"/>
    </source>
</evidence>
<evidence type="ECO:0000313" key="4">
    <source>
        <dbReference type="Proteomes" id="UP001156389"/>
    </source>
</evidence>
<organism evidence="2 4">
    <name type="scientific">Streptomyces gossypii</name>
    <dbReference type="NCBI Taxonomy" id="2883101"/>
    <lineage>
        <taxon>Bacteria</taxon>
        <taxon>Bacillati</taxon>
        <taxon>Actinomycetota</taxon>
        <taxon>Actinomycetes</taxon>
        <taxon>Kitasatosporales</taxon>
        <taxon>Streptomycetaceae</taxon>
        <taxon>Streptomyces</taxon>
    </lineage>
</organism>
<name>A0ABT2JYM7_9ACTN</name>
<dbReference type="Proteomes" id="UP001156389">
    <property type="component" value="Unassembled WGS sequence"/>
</dbReference>